<evidence type="ECO:0000256" key="3">
    <source>
        <dbReference type="ARBA" id="ARBA00022448"/>
    </source>
</evidence>
<dbReference type="GO" id="GO:0006896">
    <property type="term" value="P:Golgi to vacuole transport"/>
    <property type="evidence" value="ECO:0007669"/>
    <property type="project" value="TreeGrafter"/>
</dbReference>
<dbReference type="InterPro" id="IPR007258">
    <property type="entry name" value="Vps52"/>
</dbReference>
<protein>
    <submittedName>
        <fullName evidence="9">Uncharacterized protein</fullName>
    </submittedName>
</protein>
<feature type="region of interest" description="Disordered" evidence="6">
    <location>
        <begin position="561"/>
        <end position="585"/>
    </location>
</feature>
<comment type="caution">
    <text evidence="9">The sequence shown here is derived from an EMBL/GenBank/DDBJ whole genome shotgun (WGS) entry which is preliminary data.</text>
</comment>
<dbReference type="EMBL" id="JALJOU010000085">
    <property type="protein sequence ID" value="KAK9822680.1"/>
    <property type="molecule type" value="Genomic_DNA"/>
</dbReference>
<organism evidence="9 10">
    <name type="scientific">Elliptochloris bilobata</name>
    <dbReference type="NCBI Taxonomy" id="381761"/>
    <lineage>
        <taxon>Eukaryota</taxon>
        <taxon>Viridiplantae</taxon>
        <taxon>Chlorophyta</taxon>
        <taxon>core chlorophytes</taxon>
        <taxon>Trebouxiophyceae</taxon>
        <taxon>Trebouxiophyceae incertae sedis</taxon>
        <taxon>Elliptochloris clade</taxon>
        <taxon>Elliptochloris</taxon>
    </lineage>
</organism>
<evidence type="ECO:0000313" key="9">
    <source>
        <dbReference type="EMBL" id="KAK9822680.1"/>
    </source>
</evidence>
<comment type="subcellular location">
    <subcellularLocation>
        <location evidence="1">Golgi apparatus</location>
        <location evidence="1">trans-Golgi network</location>
    </subcellularLocation>
</comment>
<evidence type="ECO:0000256" key="1">
    <source>
        <dbReference type="ARBA" id="ARBA00004601"/>
    </source>
</evidence>
<evidence type="ECO:0000313" key="10">
    <source>
        <dbReference type="Proteomes" id="UP001445335"/>
    </source>
</evidence>
<dbReference type="GO" id="GO:0042147">
    <property type="term" value="P:retrograde transport, endosome to Golgi"/>
    <property type="evidence" value="ECO:0007669"/>
    <property type="project" value="TreeGrafter"/>
</dbReference>
<dbReference type="InterPro" id="IPR048361">
    <property type="entry name" value="Vps52_C"/>
</dbReference>
<dbReference type="Pfam" id="PF04129">
    <property type="entry name" value="Vps52_CC"/>
    <property type="match status" value="1"/>
</dbReference>
<dbReference type="GO" id="GO:0015031">
    <property type="term" value="P:protein transport"/>
    <property type="evidence" value="ECO:0007669"/>
    <property type="project" value="UniProtKB-KW"/>
</dbReference>
<dbReference type="PANTHER" id="PTHR14190">
    <property type="entry name" value="SUPPRESSOR OF ACTIN MUTATIONS 2/VACUOLAR PROTEIN SORTING 52"/>
    <property type="match status" value="1"/>
</dbReference>
<keyword evidence="10" id="KW-1185">Reference proteome</keyword>
<keyword evidence="5" id="KW-0333">Golgi apparatus</keyword>
<evidence type="ECO:0000256" key="5">
    <source>
        <dbReference type="ARBA" id="ARBA00023034"/>
    </source>
</evidence>
<reference evidence="9 10" key="1">
    <citation type="journal article" date="2024" name="Nat. Commun.">
        <title>Phylogenomics reveals the evolutionary origins of lichenization in chlorophyte algae.</title>
        <authorList>
            <person name="Puginier C."/>
            <person name="Libourel C."/>
            <person name="Otte J."/>
            <person name="Skaloud P."/>
            <person name="Haon M."/>
            <person name="Grisel S."/>
            <person name="Petersen M."/>
            <person name="Berrin J.G."/>
            <person name="Delaux P.M."/>
            <person name="Dal Grande F."/>
            <person name="Keller J."/>
        </authorList>
    </citation>
    <scope>NUCLEOTIDE SEQUENCE [LARGE SCALE GENOMIC DNA]</scope>
    <source>
        <strain evidence="9 10">SAG 245.80</strain>
    </source>
</reference>
<accession>A0AAW1QN92</accession>
<feature type="domain" description="Vps52 C-terminal" evidence="8">
    <location>
        <begin position="273"/>
        <end position="563"/>
    </location>
</feature>
<evidence type="ECO:0000259" key="7">
    <source>
        <dbReference type="Pfam" id="PF04129"/>
    </source>
</evidence>
<gene>
    <name evidence="9" type="ORF">WJX81_008329</name>
</gene>
<evidence type="ECO:0000256" key="2">
    <source>
        <dbReference type="ARBA" id="ARBA00008180"/>
    </source>
</evidence>
<keyword evidence="3" id="KW-0813">Transport</keyword>
<dbReference type="InterPro" id="IPR048319">
    <property type="entry name" value="Vps52_CC"/>
</dbReference>
<evidence type="ECO:0000256" key="6">
    <source>
        <dbReference type="SAM" id="MobiDB-lite"/>
    </source>
</evidence>
<keyword evidence="4" id="KW-0653">Protein transport</keyword>
<proteinExistence type="inferred from homology"/>
<dbReference type="AlphaFoldDB" id="A0AAW1QN92"/>
<dbReference type="PANTHER" id="PTHR14190:SF7">
    <property type="entry name" value="VACUOLAR PROTEIN SORTING-ASSOCIATED PROTEIN 52 HOMOLOG"/>
    <property type="match status" value="1"/>
</dbReference>
<comment type="similarity">
    <text evidence="2">Belongs to the VPS52 family.</text>
</comment>
<evidence type="ECO:0000259" key="8">
    <source>
        <dbReference type="Pfam" id="PF20655"/>
    </source>
</evidence>
<dbReference type="Proteomes" id="UP001445335">
    <property type="component" value="Unassembled WGS sequence"/>
</dbReference>
<dbReference type="Pfam" id="PF20655">
    <property type="entry name" value="Vps52_C"/>
    <property type="match status" value="1"/>
</dbReference>
<name>A0AAW1QN92_9CHLO</name>
<sequence>MAEQLDDVGVVQPDSLIASSALALGDLDITSTEVSLKGVETQLEQYAEHEVLRAILDQGCNPKEYGRQYETRLRQAELESIQDYLAESANLVMLHEQISSCDCILGTMEETLGKFQNDLGNISSEIRALQEQSQSMSVRLRNRKAAELQLGSFLDSLALPAPLIDGILQPHSDAAFQEHLEALQRKLEFAEHSETAQESAAFRDVAPELERLRAKAVAKAREILMARIFALRKPKTNIQILQQNVLLKQKHLVGFLRQHGREVFGEVRTAYVDTLSRVLSSHFRAYLAALERLQQDVAGPADVIGEAAASGIGGVVANLLARAGGGTQAARRDAFALGDRGAILHHLDQAALIPHVAEAEGRKAPVEAIFRSVNKLLMDTATSEYLFCCSFFQEDAIFHELFAATLAVVESSLAAALQENFDLVGLLLMIRVNYHHQLLMAKRRIPCLDDYLDRINLLLWPRFKGMLDAQLQSMKGYNAASWGPDIAVHIITQRYAQLTTSLLLLNADYQDDQLDQYIDRLRFAAMDLLVRLSRRFPRNRQGTIFLVTNLTHVAQRLREAASQGRQATLAPGTSPAPPSAPLGAAGSETLKEFEDQLLTSTGTYVEETLMQHFGALIAFVRAAEATSQGGHDGRGAAAGSVIASAAPVVKDFAGRWTGEIEALNKEVVKDFRGSPCGREVLQAAMTQLLLYYTRMLELLKRAGPEAAALVRDAVTVPSIMYELKKFGR</sequence>
<feature type="domain" description="Vps52 coiled-coil" evidence="7">
    <location>
        <begin position="83"/>
        <end position="256"/>
    </location>
</feature>
<dbReference type="GO" id="GO:0005829">
    <property type="term" value="C:cytosol"/>
    <property type="evidence" value="ECO:0007669"/>
    <property type="project" value="GOC"/>
</dbReference>
<dbReference type="GO" id="GO:0000938">
    <property type="term" value="C:GARP complex"/>
    <property type="evidence" value="ECO:0007669"/>
    <property type="project" value="TreeGrafter"/>
</dbReference>
<evidence type="ECO:0000256" key="4">
    <source>
        <dbReference type="ARBA" id="ARBA00022927"/>
    </source>
</evidence>
<dbReference type="GO" id="GO:0032456">
    <property type="term" value="P:endocytic recycling"/>
    <property type="evidence" value="ECO:0007669"/>
    <property type="project" value="TreeGrafter"/>
</dbReference>
<dbReference type="GO" id="GO:0019905">
    <property type="term" value="F:syntaxin binding"/>
    <property type="evidence" value="ECO:0007669"/>
    <property type="project" value="TreeGrafter"/>
</dbReference>